<keyword evidence="6" id="KW-0964">Secreted</keyword>
<dbReference type="CDD" id="cd03880">
    <property type="entry name" value="M28_QC_like"/>
    <property type="match status" value="1"/>
</dbReference>
<comment type="subcellular location">
    <subcellularLocation>
        <location evidence="2">Secreted</location>
    </subcellularLocation>
</comment>
<evidence type="ECO:0000256" key="2">
    <source>
        <dbReference type="ARBA" id="ARBA00004613"/>
    </source>
</evidence>
<dbReference type="EMBL" id="OV725079">
    <property type="protein sequence ID" value="CAH1395916.1"/>
    <property type="molecule type" value="Genomic_DNA"/>
</dbReference>
<organism evidence="14 15">
    <name type="scientific">Nezara viridula</name>
    <name type="common">Southern green stink bug</name>
    <name type="synonym">Cimex viridulus</name>
    <dbReference type="NCBI Taxonomy" id="85310"/>
    <lineage>
        <taxon>Eukaryota</taxon>
        <taxon>Metazoa</taxon>
        <taxon>Ecdysozoa</taxon>
        <taxon>Arthropoda</taxon>
        <taxon>Hexapoda</taxon>
        <taxon>Insecta</taxon>
        <taxon>Pterygota</taxon>
        <taxon>Neoptera</taxon>
        <taxon>Paraneoptera</taxon>
        <taxon>Hemiptera</taxon>
        <taxon>Heteroptera</taxon>
        <taxon>Panheteroptera</taxon>
        <taxon>Pentatomomorpha</taxon>
        <taxon>Pentatomoidea</taxon>
        <taxon>Pentatomidae</taxon>
        <taxon>Pentatominae</taxon>
        <taxon>Nezara</taxon>
    </lineage>
</organism>
<evidence type="ECO:0000256" key="4">
    <source>
        <dbReference type="ARBA" id="ARBA00012012"/>
    </source>
</evidence>
<dbReference type="GO" id="GO:0008270">
    <property type="term" value="F:zinc ion binding"/>
    <property type="evidence" value="ECO:0007669"/>
    <property type="project" value="TreeGrafter"/>
</dbReference>
<evidence type="ECO:0000256" key="3">
    <source>
        <dbReference type="ARBA" id="ARBA00006014"/>
    </source>
</evidence>
<keyword evidence="10" id="KW-1015">Disulfide bond</keyword>
<gene>
    <name evidence="14" type="ORF">NEZAVI_LOCUS6089</name>
</gene>
<evidence type="ECO:0000313" key="14">
    <source>
        <dbReference type="EMBL" id="CAH1395916.1"/>
    </source>
</evidence>
<dbReference type="GO" id="GO:0016603">
    <property type="term" value="F:glutaminyl-peptide cyclotransferase activity"/>
    <property type="evidence" value="ECO:0007669"/>
    <property type="project" value="UniProtKB-EC"/>
</dbReference>
<evidence type="ECO:0000259" key="13">
    <source>
        <dbReference type="Pfam" id="PF04389"/>
    </source>
</evidence>
<comment type="catalytic activity">
    <reaction evidence="1">
        <text>N-terminal L-glutaminyl-[peptide] = N-terminal 5-oxo-L-prolyl-[peptide] + NH4(+)</text>
        <dbReference type="Rhea" id="RHEA:23652"/>
        <dbReference type="Rhea" id="RHEA-COMP:11736"/>
        <dbReference type="Rhea" id="RHEA-COMP:11846"/>
        <dbReference type="ChEBI" id="CHEBI:28938"/>
        <dbReference type="ChEBI" id="CHEBI:64722"/>
        <dbReference type="ChEBI" id="CHEBI:87215"/>
        <dbReference type="EC" id="2.3.2.5"/>
    </reaction>
</comment>
<dbReference type="Gene3D" id="3.40.630.10">
    <property type="entry name" value="Zn peptidases"/>
    <property type="match status" value="1"/>
</dbReference>
<dbReference type="FunFam" id="3.40.630.10:FF:000029">
    <property type="entry name" value="Glutaminyl-peptide cyclotransferase"/>
    <property type="match status" value="1"/>
</dbReference>
<keyword evidence="7" id="KW-0808">Transferase</keyword>
<name>A0A9P0H5U2_NEZVI</name>
<dbReference type="SUPFAM" id="SSF53187">
    <property type="entry name" value="Zn-dependent exopeptidases"/>
    <property type="match status" value="1"/>
</dbReference>
<evidence type="ECO:0000313" key="15">
    <source>
        <dbReference type="Proteomes" id="UP001152798"/>
    </source>
</evidence>
<dbReference type="InterPro" id="IPR007484">
    <property type="entry name" value="Peptidase_M28"/>
</dbReference>
<feature type="domain" description="Peptidase M28" evidence="13">
    <location>
        <begin position="113"/>
        <end position="334"/>
    </location>
</feature>
<reference evidence="14" key="1">
    <citation type="submission" date="2022-01" db="EMBL/GenBank/DDBJ databases">
        <authorList>
            <person name="King R."/>
        </authorList>
    </citation>
    <scope>NUCLEOTIDE SEQUENCE</scope>
</reference>
<dbReference type="PANTHER" id="PTHR12283:SF6">
    <property type="entry name" value="GLUTAMINYL-PEPTIDE CYCLOTRANSFERASE-RELATED"/>
    <property type="match status" value="1"/>
</dbReference>
<comment type="similarity">
    <text evidence="3">Belongs to the glutaminyl-peptide cyclotransferase family.</text>
</comment>
<keyword evidence="9" id="KW-0862">Zinc</keyword>
<dbReference type="OrthoDB" id="3907302at2759"/>
<dbReference type="EC" id="2.3.2.5" evidence="4"/>
<evidence type="ECO:0000256" key="12">
    <source>
        <dbReference type="ARBA" id="ARBA00057903"/>
    </source>
</evidence>
<keyword evidence="15" id="KW-1185">Reference proteome</keyword>
<dbReference type="AlphaFoldDB" id="A0A9P0H5U2"/>
<dbReference type="PANTHER" id="PTHR12283">
    <property type="entry name" value="GLUTAMINYL-PEPTIDE CYCLOTRANSFERASE"/>
    <property type="match status" value="1"/>
</dbReference>
<proteinExistence type="inferred from homology"/>
<dbReference type="InterPro" id="IPR037457">
    <property type="entry name" value="M28_QC"/>
</dbReference>
<comment type="function">
    <text evidence="12">Acts as a glutaminyl-peptide cyclotransferase. Responsible for the biosynthesis of pyroglutamyl peptides. Might be more efficient in the conversion of tri and tetrapeptides in vitro. Might have a relative preference for substrates containing hydrophobic amino acids in vitro.</text>
</comment>
<evidence type="ECO:0000256" key="10">
    <source>
        <dbReference type="ARBA" id="ARBA00023157"/>
    </source>
</evidence>
<protein>
    <recommendedName>
        <fullName evidence="5">Glutaminyl-peptide cyclotransferase</fullName>
        <ecNumber evidence="4">2.3.2.5</ecNumber>
    </recommendedName>
</protein>
<evidence type="ECO:0000256" key="1">
    <source>
        <dbReference type="ARBA" id="ARBA00000001"/>
    </source>
</evidence>
<evidence type="ECO:0000256" key="6">
    <source>
        <dbReference type="ARBA" id="ARBA00022525"/>
    </source>
</evidence>
<keyword evidence="8" id="KW-0479">Metal-binding</keyword>
<sequence length="348" mass="39732">MTFLTPTLVCGVGLFLCFHLYEASLSLQFHEERKVHASKSLTSSELVQLSSLYNDTYFRDALNHILVPRVVGTPSHERVKEFIGSELESLGYDVEYDAFDDITPNFGKLSFTNIIAKLDPNAARFLTLSCHYDSKYFKDFKFLGATDSAVPCAMLMHLAKVLTPLIRIQNPRVSLMLIFFDGEEAFKTWSSTDSIYGSRHLAKKMGRSPYPRKDSATSELDQMDMLVLLDLMGTKDTKFYSFFPETEQWHRSLAQIEQKLKALGQVASNQPLHFLEKSTFGYIEDDHIPFLQQGVPILHLIPLQFPSVWHTEKDDYPSLDFPTIETLNKVIAVFTYAYLHGNLDFLPN</sequence>
<evidence type="ECO:0000256" key="9">
    <source>
        <dbReference type="ARBA" id="ARBA00022833"/>
    </source>
</evidence>
<evidence type="ECO:0000256" key="11">
    <source>
        <dbReference type="ARBA" id="ARBA00023315"/>
    </source>
</evidence>
<keyword evidence="11" id="KW-0012">Acyltransferase</keyword>
<dbReference type="InterPro" id="IPR040234">
    <property type="entry name" value="QC/QCL"/>
</dbReference>
<evidence type="ECO:0000256" key="7">
    <source>
        <dbReference type="ARBA" id="ARBA00022679"/>
    </source>
</evidence>
<dbReference type="GO" id="GO:0005576">
    <property type="term" value="C:extracellular region"/>
    <property type="evidence" value="ECO:0007669"/>
    <property type="project" value="UniProtKB-SubCell"/>
</dbReference>
<evidence type="ECO:0000256" key="5">
    <source>
        <dbReference type="ARBA" id="ARBA00016861"/>
    </source>
</evidence>
<dbReference type="Proteomes" id="UP001152798">
    <property type="component" value="Chromosome 3"/>
</dbReference>
<dbReference type="Pfam" id="PF04389">
    <property type="entry name" value="Peptidase_M28"/>
    <property type="match status" value="1"/>
</dbReference>
<accession>A0A9P0H5U2</accession>
<evidence type="ECO:0000256" key="8">
    <source>
        <dbReference type="ARBA" id="ARBA00022723"/>
    </source>
</evidence>